<comment type="caution">
    <text evidence="2">The sequence shown here is derived from an EMBL/GenBank/DDBJ whole genome shotgun (WGS) entry which is preliminary data.</text>
</comment>
<dbReference type="EMBL" id="CAIIXF020000010">
    <property type="protein sequence ID" value="CAH1797358.1"/>
    <property type="molecule type" value="Genomic_DNA"/>
</dbReference>
<proteinExistence type="predicted"/>
<feature type="compositionally biased region" description="Polar residues" evidence="1">
    <location>
        <begin position="151"/>
        <end position="165"/>
    </location>
</feature>
<protein>
    <submittedName>
        <fullName evidence="2">Uncharacterized protein</fullName>
    </submittedName>
</protein>
<dbReference type="Proteomes" id="UP000749559">
    <property type="component" value="Unassembled WGS sequence"/>
</dbReference>
<dbReference type="SMART" id="SM00355">
    <property type="entry name" value="ZnF_C2H2"/>
    <property type="match status" value="2"/>
</dbReference>
<evidence type="ECO:0000313" key="2">
    <source>
        <dbReference type="EMBL" id="CAH1797358.1"/>
    </source>
</evidence>
<feature type="compositionally biased region" description="Basic and acidic residues" evidence="1">
    <location>
        <begin position="112"/>
        <end position="129"/>
    </location>
</feature>
<feature type="region of interest" description="Disordered" evidence="1">
    <location>
        <begin position="77"/>
        <end position="179"/>
    </location>
</feature>
<dbReference type="InterPro" id="IPR013087">
    <property type="entry name" value="Znf_C2H2_type"/>
</dbReference>
<evidence type="ECO:0000313" key="3">
    <source>
        <dbReference type="Proteomes" id="UP000749559"/>
    </source>
</evidence>
<dbReference type="AlphaFoldDB" id="A0A8J1XUI1"/>
<name>A0A8J1XUI1_OWEFU</name>
<feature type="compositionally biased region" description="Basic and acidic residues" evidence="1">
    <location>
        <begin position="77"/>
        <end position="93"/>
    </location>
</feature>
<keyword evidence="3" id="KW-1185">Reference proteome</keyword>
<feature type="compositionally biased region" description="Basic and acidic residues" evidence="1">
    <location>
        <begin position="140"/>
        <end position="150"/>
    </location>
</feature>
<evidence type="ECO:0000256" key="1">
    <source>
        <dbReference type="SAM" id="MobiDB-lite"/>
    </source>
</evidence>
<accession>A0A8J1XUI1</accession>
<organism evidence="2 3">
    <name type="scientific">Owenia fusiformis</name>
    <name type="common">Polychaete worm</name>
    <dbReference type="NCBI Taxonomy" id="6347"/>
    <lineage>
        <taxon>Eukaryota</taxon>
        <taxon>Metazoa</taxon>
        <taxon>Spiralia</taxon>
        <taxon>Lophotrochozoa</taxon>
        <taxon>Annelida</taxon>
        <taxon>Polychaeta</taxon>
        <taxon>Sedentaria</taxon>
        <taxon>Canalipalpata</taxon>
        <taxon>Sabellida</taxon>
        <taxon>Oweniida</taxon>
        <taxon>Oweniidae</taxon>
        <taxon>Owenia</taxon>
    </lineage>
</organism>
<gene>
    <name evidence="2" type="ORF">OFUS_LOCUS21653</name>
</gene>
<sequence length="331" mass="37523">MSDEPQRVRFFCNKGQCRYLCFSAATLRRHTYDAHGPKVKCDICSRTFPVSRHSDYEKHLRNVHDVNCNVEMVANKGEEDKQSQMRQKAKDIAKAIGQNKRRNDSPIASASADHEVPRKATKTGSDKRTVYIKKSSPPKVDAEFGLKETQEAQPTPNQKTVTRPSPSLKGTPELNIDLEGLGNTRGIEMKCIEEPDDIDQPEKSPAEEYKLIPLDPVQDAKTSYYRMHDDPRLFLLTPPSSVLDPKHRVVKKLREARSSRMTSYEQKIRPSPCGGYLINKTERAEFKDGTVYSLCTSFHGNVTTYSHHESTETQTDPNITKSSLRTFLPLP</sequence>
<reference evidence="2" key="1">
    <citation type="submission" date="2022-03" db="EMBL/GenBank/DDBJ databases">
        <authorList>
            <person name="Martin C."/>
        </authorList>
    </citation>
    <scope>NUCLEOTIDE SEQUENCE</scope>
</reference>